<feature type="transmembrane region" description="Helical" evidence="1">
    <location>
        <begin position="75"/>
        <end position="97"/>
    </location>
</feature>
<sequence>MMTRKTTLWLFLGLWILLYALSVVVPMNMAPTGDGFTRGADRVLTFLSLQFAASLMAFLILLVRPRRGPLSGLSLLPVALCGALVLGLAGVIAFAMLT</sequence>
<organism evidence="2 3">
    <name type="scientific">Pseudooceanicola nitratireducens</name>
    <dbReference type="NCBI Taxonomy" id="517719"/>
    <lineage>
        <taxon>Bacteria</taxon>
        <taxon>Pseudomonadati</taxon>
        <taxon>Pseudomonadota</taxon>
        <taxon>Alphaproteobacteria</taxon>
        <taxon>Rhodobacterales</taxon>
        <taxon>Paracoccaceae</taxon>
        <taxon>Pseudooceanicola</taxon>
    </lineage>
</organism>
<dbReference type="STRING" id="517719.SAMN05421762_0529"/>
<evidence type="ECO:0000256" key="1">
    <source>
        <dbReference type="SAM" id="Phobius"/>
    </source>
</evidence>
<dbReference type="EMBL" id="FOLX01000001">
    <property type="protein sequence ID" value="SFC31966.1"/>
    <property type="molecule type" value="Genomic_DNA"/>
</dbReference>
<dbReference type="Proteomes" id="UP000231644">
    <property type="component" value="Unassembled WGS sequence"/>
</dbReference>
<protein>
    <submittedName>
        <fullName evidence="2">Uncharacterized protein</fullName>
    </submittedName>
</protein>
<keyword evidence="1" id="KW-0472">Membrane</keyword>
<reference evidence="2 3" key="1">
    <citation type="submission" date="2016-10" db="EMBL/GenBank/DDBJ databases">
        <authorList>
            <person name="de Groot N.N."/>
        </authorList>
    </citation>
    <scope>NUCLEOTIDE SEQUENCE [LARGE SCALE GENOMIC DNA]</scope>
    <source>
        <strain evidence="2 3">DSM 29619</strain>
    </source>
</reference>
<evidence type="ECO:0000313" key="2">
    <source>
        <dbReference type="EMBL" id="SFC31966.1"/>
    </source>
</evidence>
<gene>
    <name evidence="2" type="ORF">SAMN05421762_0529</name>
</gene>
<dbReference type="AlphaFoldDB" id="A0A1I1I752"/>
<accession>A0A1I1I752</accession>
<keyword evidence="1" id="KW-1133">Transmembrane helix</keyword>
<feature type="transmembrane region" description="Helical" evidence="1">
    <location>
        <begin position="46"/>
        <end position="63"/>
    </location>
</feature>
<proteinExistence type="predicted"/>
<evidence type="ECO:0000313" key="3">
    <source>
        <dbReference type="Proteomes" id="UP000231644"/>
    </source>
</evidence>
<keyword evidence="1" id="KW-0812">Transmembrane</keyword>
<name>A0A1I1I752_9RHOB</name>
<keyword evidence="3" id="KW-1185">Reference proteome</keyword>